<proteinExistence type="predicted"/>
<dbReference type="STRING" id="366602.Caul_2014"/>
<evidence type="ECO:0000313" key="2">
    <source>
        <dbReference type="EMBL" id="ABZ71142.1"/>
    </source>
</evidence>
<sequence length="89" mass="9943" precursor="true">MINDDDDGANARAARAKKGSPFLNTAQAAHYLGLAERTLEDWRGEGLGPRSRRHGRFVRYHIDDLDAWSKGEQAAQDFGRPQGSEPRHV</sequence>
<accession>B0T6S7</accession>
<dbReference type="InterPro" id="IPR041657">
    <property type="entry name" value="HTH_17"/>
</dbReference>
<dbReference type="eggNOG" id="COG3311">
    <property type="taxonomic scope" value="Bacteria"/>
</dbReference>
<reference evidence="2" key="1">
    <citation type="submission" date="2008-01" db="EMBL/GenBank/DDBJ databases">
        <title>Complete sequence of chromosome of Caulobacter sp. K31.</title>
        <authorList>
            <consortium name="US DOE Joint Genome Institute"/>
            <person name="Copeland A."/>
            <person name="Lucas S."/>
            <person name="Lapidus A."/>
            <person name="Barry K."/>
            <person name="Glavina del Rio T."/>
            <person name="Dalin E."/>
            <person name="Tice H."/>
            <person name="Pitluck S."/>
            <person name="Bruce D."/>
            <person name="Goodwin L."/>
            <person name="Thompson L.S."/>
            <person name="Brettin T."/>
            <person name="Detter J.C."/>
            <person name="Han C."/>
            <person name="Schmutz J."/>
            <person name="Larimer F."/>
            <person name="Land M."/>
            <person name="Hauser L."/>
            <person name="Kyrpides N."/>
            <person name="Kim E."/>
            <person name="Stephens C."/>
            <person name="Richardson P."/>
        </authorList>
    </citation>
    <scope>NUCLEOTIDE SEQUENCE [LARGE SCALE GENOMIC DNA]</scope>
    <source>
        <strain evidence="2">K31</strain>
    </source>
</reference>
<evidence type="ECO:0000259" key="1">
    <source>
        <dbReference type="Pfam" id="PF12728"/>
    </source>
</evidence>
<dbReference type="EMBL" id="CP000927">
    <property type="protein sequence ID" value="ABZ71142.1"/>
    <property type="molecule type" value="Genomic_DNA"/>
</dbReference>
<dbReference type="OrthoDB" id="9806994at2"/>
<feature type="domain" description="Helix-turn-helix" evidence="1">
    <location>
        <begin position="22"/>
        <end position="68"/>
    </location>
</feature>
<dbReference type="InterPro" id="IPR036388">
    <property type="entry name" value="WH-like_DNA-bd_sf"/>
</dbReference>
<gene>
    <name evidence="2" type="ordered locus">Caul_2014</name>
</gene>
<dbReference type="SUPFAM" id="SSF46955">
    <property type="entry name" value="Putative DNA-binding domain"/>
    <property type="match status" value="1"/>
</dbReference>
<organism evidence="2">
    <name type="scientific">Caulobacter sp. (strain K31)</name>
    <dbReference type="NCBI Taxonomy" id="366602"/>
    <lineage>
        <taxon>Bacteria</taxon>
        <taxon>Pseudomonadati</taxon>
        <taxon>Pseudomonadota</taxon>
        <taxon>Alphaproteobacteria</taxon>
        <taxon>Caulobacterales</taxon>
        <taxon>Caulobacteraceae</taxon>
        <taxon>Caulobacter</taxon>
    </lineage>
</organism>
<dbReference type="HOGENOM" id="CLU_140176_9_0_5"/>
<dbReference type="KEGG" id="cak:Caul_2014"/>
<dbReference type="AlphaFoldDB" id="B0T6S7"/>
<name>B0T6S7_CAUSK</name>
<dbReference type="Pfam" id="PF12728">
    <property type="entry name" value="HTH_17"/>
    <property type="match status" value="1"/>
</dbReference>
<dbReference type="Gene3D" id="1.10.10.10">
    <property type="entry name" value="Winged helix-like DNA-binding domain superfamily/Winged helix DNA-binding domain"/>
    <property type="match status" value="1"/>
</dbReference>
<dbReference type="InterPro" id="IPR009061">
    <property type="entry name" value="DNA-bd_dom_put_sf"/>
</dbReference>
<protein>
    <recommendedName>
        <fullName evidence="1">Helix-turn-helix domain-containing protein</fullName>
    </recommendedName>
</protein>